<evidence type="ECO:0000313" key="2">
    <source>
        <dbReference type="EMBL" id="KAF6021053.1"/>
    </source>
</evidence>
<feature type="compositionally biased region" description="Basic and acidic residues" evidence="1">
    <location>
        <begin position="477"/>
        <end position="493"/>
    </location>
</feature>
<proteinExistence type="predicted"/>
<comment type="caution">
    <text evidence="2">The sequence shown here is derived from an EMBL/GenBank/DDBJ whole genome shotgun (WGS) entry which is preliminary data.</text>
</comment>
<protein>
    <submittedName>
        <fullName evidence="2">Uncharacterized protein</fullName>
    </submittedName>
</protein>
<accession>A0A7J7J4M0</accession>
<dbReference type="EMBL" id="VXIV02003139">
    <property type="protein sequence ID" value="KAF6021053.1"/>
    <property type="molecule type" value="Genomic_DNA"/>
</dbReference>
<feature type="region of interest" description="Disordered" evidence="1">
    <location>
        <begin position="477"/>
        <end position="497"/>
    </location>
</feature>
<organism evidence="2 3">
    <name type="scientific">Bugula neritina</name>
    <name type="common">Brown bryozoan</name>
    <name type="synonym">Sertularia neritina</name>
    <dbReference type="NCBI Taxonomy" id="10212"/>
    <lineage>
        <taxon>Eukaryota</taxon>
        <taxon>Metazoa</taxon>
        <taxon>Spiralia</taxon>
        <taxon>Lophotrochozoa</taxon>
        <taxon>Bryozoa</taxon>
        <taxon>Gymnolaemata</taxon>
        <taxon>Cheilostomatida</taxon>
        <taxon>Flustrina</taxon>
        <taxon>Buguloidea</taxon>
        <taxon>Bugulidae</taxon>
        <taxon>Bugula</taxon>
    </lineage>
</organism>
<dbReference type="Proteomes" id="UP000593567">
    <property type="component" value="Unassembled WGS sequence"/>
</dbReference>
<evidence type="ECO:0000256" key="1">
    <source>
        <dbReference type="SAM" id="MobiDB-lite"/>
    </source>
</evidence>
<dbReference type="AlphaFoldDB" id="A0A7J7J4M0"/>
<gene>
    <name evidence="2" type="ORF">EB796_020700</name>
</gene>
<sequence length="545" mass="62164">MFQVQLFFHYLGCDVIMATRKKSADISKTKSAAPIKTTTGDVTETKMPKTRGYFSAVPNTTSHRIIVQLFAVILTKPSLGVSALPFVFGQRKDSDYLKEIRAVIYLAYHPLKPDQELLDLCYLLNKILKYFIETYSPSKTEKQELAVMIKNGFAEFNPVVKKILKNKHFPRVGLILITLTFQLDCLFWQESVSVFGMPESEKLRNVYEAQVLTCINYELQIFTDLWKTRFRLISSPRITTIVLEQNSSDNPTKDPLHSLAAEMVDTINAILEGFLVIGKTVIELKDFFEEEAKRYQGTGYLEIENFYRTALRHPKLWNKNGLSETFPTNVMAGFREALESHGKSDGKGVELLAKYELEVDDSIAIDIYIYFKVKQKVVRREENRFGIGIVKANPEGYANAEDTEIMEVKEVSFESHIFTHCYGQIVCVRGTFSAGNHAVGVVQILPVNVRDFAEGELRNHVLGKQEEVDKELAKFPKHNVPKDKSGWEGEYGKDTSGLQDELDKELKYSRDRTQVADKYSHNDSGQVRFSQMLLALISIFFSQMI</sequence>
<reference evidence="2" key="1">
    <citation type="submission" date="2020-06" db="EMBL/GenBank/DDBJ databases">
        <title>Draft genome of Bugula neritina, a colonial animal packing powerful symbionts and potential medicines.</title>
        <authorList>
            <person name="Rayko M."/>
        </authorList>
    </citation>
    <scope>NUCLEOTIDE SEQUENCE [LARGE SCALE GENOMIC DNA]</scope>
    <source>
        <strain evidence="2">Kwan_BN1</strain>
    </source>
</reference>
<name>A0A7J7J4M0_BUGNE</name>
<evidence type="ECO:0000313" key="3">
    <source>
        <dbReference type="Proteomes" id="UP000593567"/>
    </source>
</evidence>
<keyword evidence="3" id="KW-1185">Reference proteome</keyword>